<proteinExistence type="predicted"/>
<keyword evidence="1" id="KW-1133">Transmembrane helix</keyword>
<dbReference type="RefSeq" id="WP_307469877.1">
    <property type="nucleotide sequence ID" value="NZ_JAURUR010000032.1"/>
</dbReference>
<sequence length="301" mass="33906">MSVVNALIEGAKDTRSDSRQLSKSYSTVVSLSLIIIFLQGGEQWYISFPVAILCATALCFPHFKYNDNIWFAICAVLVVGNFVDWYYIDNHKYLITYWAIVIFLSLKSRNPDTFIATNARLLIGLVFTLATLWKVISPDFMNLRFFTWSLLVDERFTAVIDLITSLSTSAIAENHRAYQSLGDLSIIHDPASTIQLQASPEIQPLALFLTWWTLIIEGMIGLLYLHGRSGKWRVTADICLLVFLLTTYLPLPVFGFAGTLAIMGNAQATRSWTSIAFIVTLVIVYLYQLPLYEFLKSAGLT</sequence>
<organism evidence="2 3">
    <name type="scientific">Deinococcus enclensis</name>
    <dbReference type="NCBI Taxonomy" id="1049582"/>
    <lineage>
        <taxon>Bacteria</taxon>
        <taxon>Thermotogati</taxon>
        <taxon>Deinococcota</taxon>
        <taxon>Deinococci</taxon>
        <taxon>Deinococcales</taxon>
        <taxon>Deinococcaceae</taxon>
        <taxon>Deinococcus</taxon>
    </lineage>
</organism>
<accession>A0ABT9MIW4</accession>
<dbReference type="EMBL" id="JAURUR010000032">
    <property type="protein sequence ID" value="MDP9766531.1"/>
    <property type="molecule type" value="Genomic_DNA"/>
</dbReference>
<evidence type="ECO:0000313" key="2">
    <source>
        <dbReference type="EMBL" id="MDP9766531.1"/>
    </source>
</evidence>
<feature type="transmembrane region" description="Helical" evidence="1">
    <location>
        <begin position="94"/>
        <end position="110"/>
    </location>
</feature>
<evidence type="ECO:0000313" key="3">
    <source>
        <dbReference type="Proteomes" id="UP001232163"/>
    </source>
</evidence>
<feature type="transmembrane region" description="Helical" evidence="1">
    <location>
        <begin position="21"/>
        <end position="38"/>
    </location>
</feature>
<feature type="transmembrane region" description="Helical" evidence="1">
    <location>
        <begin position="70"/>
        <end position="88"/>
    </location>
</feature>
<reference evidence="2 3" key="1">
    <citation type="submission" date="2023-07" db="EMBL/GenBank/DDBJ databases">
        <title>Genomic Encyclopedia of Type Strains, Phase IV (KMG-IV): sequencing the most valuable type-strain genomes for metagenomic binning, comparative biology and taxonomic classification.</title>
        <authorList>
            <person name="Goeker M."/>
        </authorList>
    </citation>
    <scope>NUCLEOTIDE SEQUENCE [LARGE SCALE GENOMIC DNA]</scope>
    <source>
        <strain evidence="2 3">NIO-1023</strain>
    </source>
</reference>
<feature type="transmembrane region" description="Helical" evidence="1">
    <location>
        <begin position="269"/>
        <end position="287"/>
    </location>
</feature>
<feature type="transmembrane region" description="Helical" evidence="1">
    <location>
        <begin position="205"/>
        <end position="226"/>
    </location>
</feature>
<keyword evidence="1" id="KW-0812">Transmembrane</keyword>
<feature type="transmembrane region" description="Helical" evidence="1">
    <location>
        <begin position="44"/>
        <end position="63"/>
    </location>
</feature>
<protein>
    <submittedName>
        <fullName evidence="2">Uncharacterized protein</fullName>
    </submittedName>
</protein>
<gene>
    <name evidence="2" type="ORF">QO006_003998</name>
</gene>
<name>A0ABT9MIW4_9DEIO</name>
<feature type="transmembrane region" description="Helical" evidence="1">
    <location>
        <begin position="117"/>
        <end position="136"/>
    </location>
</feature>
<feature type="transmembrane region" description="Helical" evidence="1">
    <location>
        <begin position="238"/>
        <end position="263"/>
    </location>
</feature>
<evidence type="ECO:0000256" key="1">
    <source>
        <dbReference type="SAM" id="Phobius"/>
    </source>
</evidence>
<dbReference type="Proteomes" id="UP001232163">
    <property type="component" value="Unassembled WGS sequence"/>
</dbReference>
<keyword evidence="1" id="KW-0472">Membrane</keyword>
<comment type="caution">
    <text evidence="2">The sequence shown here is derived from an EMBL/GenBank/DDBJ whole genome shotgun (WGS) entry which is preliminary data.</text>
</comment>
<keyword evidence="3" id="KW-1185">Reference proteome</keyword>